<dbReference type="PIRSF" id="PIRSF004649">
    <property type="entry name" value="MlaC"/>
    <property type="match status" value="1"/>
</dbReference>
<dbReference type="Pfam" id="PF05494">
    <property type="entry name" value="MlaC"/>
    <property type="match status" value="1"/>
</dbReference>
<dbReference type="PANTHER" id="PTHR36573:SF1">
    <property type="entry name" value="INTERMEMBRANE PHOSPHOLIPID TRANSPORT SYSTEM BINDING PROTEIN MLAC"/>
    <property type="match status" value="1"/>
</dbReference>
<feature type="signal peptide" evidence="1">
    <location>
        <begin position="1"/>
        <end position="26"/>
    </location>
</feature>
<evidence type="ECO:0000256" key="1">
    <source>
        <dbReference type="SAM" id="SignalP"/>
    </source>
</evidence>
<dbReference type="Gene3D" id="3.10.450.50">
    <property type="match status" value="1"/>
</dbReference>
<dbReference type="Proteomes" id="UP000318405">
    <property type="component" value="Unassembled WGS sequence"/>
</dbReference>
<organism evidence="2 3">
    <name type="scientific">Verticiella sediminum</name>
    <dbReference type="NCBI Taxonomy" id="1247510"/>
    <lineage>
        <taxon>Bacteria</taxon>
        <taxon>Pseudomonadati</taxon>
        <taxon>Pseudomonadota</taxon>
        <taxon>Betaproteobacteria</taxon>
        <taxon>Burkholderiales</taxon>
        <taxon>Alcaligenaceae</taxon>
        <taxon>Verticiella</taxon>
    </lineage>
</organism>
<dbReference type="PANTHER" id="PTHR36573">
    <property type="entry name" value="INTERMEMBRANE PHOSPHOLIPID TRANSPORT SYSTEM BINDING PROTEIN MLAC"/>
    <property type="match status" value="1"/>
</dbReference>
<dbReference type="EMBL" id="VLTJ01000042">
    <property type="protein sequence ID" value="TSH89173.1"/>
    <property type="molecule type" value="Genomic_DNA"/>
</dbReference>
<keyword evidence="1" id="KW-0732">Signal</keyword>
<dbReference type="OrthoDB" id="9798905at2"/>
<dbReference type="RefSeq" id="WP_143951288.1">
    <property type="nucleotide sequence ID" value="NZ_BAABMB010000005.1"/>
</dbReference>
<dbReference type="Gene3D" id="1.10.10.640">
    <property type="entry name" value="phospholipid-binding protein"/>
    <property type="match status" value="1"/>
</dbReference>
<reference evidence="2 3" key="1">
    <citation type="submission" date="2019-07" db="EMBL/GenBank/DDBJ databases">
        <title>Qingshengfaniella alkalisoli gen. nov., sp. nov., isolated from saline soil.</title>
        <authorList>
            <person name="Xu L."/>
            <person name="Huang X.-X."/>
            <person name="Sun J.-Q."/>
        </authorList>
    </citation>
    <scope>NUCLEOTIDE SEQUENCE [LARGE SCALE GENOMIC DNA]</scope>
    <source>
        <strain evidence="2 3">DSM 27279</strain>
    </source>
</reference>
<sequence length="211" mass="23226">MQRLGRQWILLCAAALLAGAAGLAHAAQPDPQGQPDAFVQAVAEDVLNTLKADPALQSGNVNRINQVVDAQVLPHVDFEKTTRLAVGRYWREATPEQRQALVDGFRGTLIRTYSGAFSKVDNSARINMLPFRGDASADDVVVRSQVMQSGTQPAAVDYRLERTPQGWRIYDVSVEGIWLIQNYRNQFASQIQQGGIDGLIATLQQRNLAQK</sequence>
<protein>
    <submittedName>
        <fullName evidence="2">ABC transporter substrate-binding protein</fullName>
    </submittedName>
</protein>
<name>A0A556A8G8_9BURK</name>
<gene>
    <name evidence="2" type="ORF">FOZ76_26010</name>
</gene>
<accession>A0A556A8G8</accession>
<keyword evidence="3" id="KW-1185">Reference proteome</keyword>
<feature type="chain" id="PRO_5021891559" evidence="1">
    <location>
        <begin position="27"/>
        <end position="211"/>
    </location>
</feature>
<comment type="caution">
    <text evidence="2">The sequence shown here is derived from an EMBL/GenBank/DDBJ whole genome shotgun (WGS) entry which is preliminary data.</text>
</comment>
<evidence type="ECO:0000313" key="2">
    <source>
        <dbReference type="EMBL" id="TSH89173.1"/>
    </source>
</evidence>
<dbReference type="InterPro" id="IPR008869">
    <property type="entry name" value="MlaC/ttg2D"/>
</dbReference>
<evidence type="ECO:0000313" key="3">
    <source>
        <dbReference type="Proteomes" id="UP000318405"/>
    </source>
</evidence>
<proteinExistence type="predicted"/>
<dbReference type="AlphaFoldDB" id="A0A556A8G8"/>